<evidence type="ECO:0000313" key="2">
    <source>
        <dbReference type="Proteomes" id="UP001279734"/>
    </source>
</evidence>
<comment type="caution">
    <text evidence="1">The sequence shown here is derived from an EMBL/GenBank/DDBJ whole genome shotgun (WGS) entry which is preliminary data.</text>
</comment>
<gene>
    <name evidence="1" type="ORF">Nepgr_017454</name>
</gene>
<dbReference type="AlphaFoldDB" id="A0AAD3XSH7"/>
<name>A0AAD3XSH7_NEPGR</name>
<reference evidence="1" key="1">
    <citation type="submission" date="2023-05" db="EMBL/GenBank/DDBJ databases">
        <title>Nepenthes gracilis genome sequencing.</title>
        <authorList>
            <person name="Fukushima K."/>
        </authorList>
    </citation>
    <scope>NUCLEOTIDE SEQUENCE</scope>
    <source>
        <strain evidence="1">SING2019-196</strain>
    </source>
</reference>
<dbReference type="EMBL" id="BSYO01000015">
    <property type="protein sequence ID" value="GMH15613.1"/>
    <property type="molecule type" value="Genomic_DNA"/>
</dbReference>
<dbReference type="Proteomes" id="UP001279734">
    <property type="component" value="Unassembled WGS sequence"/>
</dbReference>
<keyword evidence="2" id="KW-1185">Reference proteome</keyword>
<proteinExistence type="predicted"/>
<organism evidence="1 2">
    <name type="scientific">Nepenthes gracilis</name>
    <name type="common">Slender pitcher plant</name>
    <dbReference type="NCBI Taxonomy" id="150966"/>
    <lineage>
        <taxon>Eukaryota</taxon>
        <taxon>Viridiplantae</taxon>
        <taxon>Streptophyta</taxon>
        <taxon>Embryophyta</taxon>
        <taxon>Tracheophyta</taxon>
        <taxon>Spermatophyta</taxon>
        <taxon>Magnoliopsida</taxon>
        <taxon>eudicotyledons</taxon>
        <taxon>Gunneridae</taxon>
        <taxon>Pentapetalae</taxon>
        <taxon>Caryophyllales</taxon>
        <taxon>Nepenthaceae</taxon>
        <taxon>Nepenthes</taxon>
    </lineage>
</organism>
<accession>A0AAD3XSH7</accession>
<sequence>MMYFPEPEAVAVPALARWYCVGFLCRLDVGSPGLNLWCVLNCLADDGVSRGLSMQEPVCLHASMCQYDAVTGCCTGCSCCQTLQPACLVLILIVDADGWGLDILLLPFCAAELLPYVQSTVNWLQSALGLWSLGAKKPCVFNCCEPVAEWMFSVRGSDFTVASVADAEMLECCCLC</sequence>
<protein>
    <submittedName>
        <fullName evidence="1">Uncharacterized protein</fullName>
    </submittedName>
</protein>
<evidence type="ECO:0000313" key="1">
    <source>
        <dbReference type="EMBL" id="GMH15613.1"/>
    </source>
</evidence>